<name>A0A381JDI4_9CLOT</name>
<dbReference type="EMBL" id="UFWZ01000001">
    <property type="protein sequence ID" value="SUY48442.1"/>
    <property type="molecule type" value="Genomic_DNA"/>
</dbReference>
<accession>A0A381JDI4</accession>
<dbReference type="OrthoDB" id="1630871at2"/>
<keyword evidence="2" id="KW-1185">Reference proteome</keyword>
<sequence>MNWINGSGQGTILCETGGCAYNPCSSLGVITRLKDNKEYKYQGNILNVYDNGFYTTFDNRLIQYKLDF</sequence>
<evidence type="ECO:0000313" key="1">
    <source>
        <dbReference type="EMBL" id="SUY48442.1"/>
    </source>
</evidence>
<dbReference type="AlphaFoldDB" id="A0A381JDI4"/>
<reference evidence="1 2" key="1">
    <citation type="submission" date="2018-06" db="EMBL/GenBank/DDBJ databases">
        <authorList>
            <consortium name="Pathogen Informatics"/>
            <person name="Doyle S."/>
        </authorList>
    </citation>
    <scope>NUCLEOTIDE SEQUENCE [LARGE SCALE GENOMIC DNA]</scope>
    <source>
        <strain evidence="1 2">NCTC9836</strain>
    </source>
</reference>
<evidence type="ECO:0000313" key="2">
    <source>
        <dbReference type="Proteomes" id="UP000254664"/>
    </source>
</evidence>
<organism evidence="1 2">
    <name type="scientific">Clostridium putrefaciens</name>
    <dbReference type="NCBI Taxonomy" id="99675"/>
    <lineage>
        <taxon>Bacteria</taxon>
        <taxon>Bacillati</taxon>
        <taxon>Bacillota</taxon>
        <taxon>Clostridia</taxon>
        <taxon>Eubacteriales</taxon>
        <taxon>Clostridiaceae</taxon>
        <taxon>Clostridium</taxon>
    </lineage>
</organism>
<gene>
    <name evidence="1" type="ORF">NCTC9836_02848</name>
</gene>
<dbReference type="RefSeq" id="WP_115642257.1">
    <property type="nucleotide sequence ID" value="NZ_UFWZ01000001.1"/>
</dbReference>
<proteinExistence type="predicted"/>
<dbReference type="Proteomes" id="UP000254664">
    <property type="component" value="Unassembled WGS sequence"/>
</dbReference>
<protein>
    <submittedName>
        <fullName evidence="1">Uncharacterized protein</fullName>
    </submittedName>
</protein>